<keyword evidence="2" id="KW-0812">Transmembrane</keyword>
<dbReference type="RefSeq" id="WP_379885467.1">
    <property type="nucleotide sequence ID" value="NZ_JBHSDI010000007.1"/>
</dbReference>
<sequence>MSHLRCGFLTQRTIARAAALGCLVRITSASSESPPQLPRKTWLSILLCFFSGLLACCYGFRLAGGDGSISSSGGNLPEQDEEKPSDQNEQRKNAQQS</sequence>
<feature type="region of interest" description="Disordered" evidence="1">
    <location>
        <begin position="70"/>
        <end position="97"/>
    </location>
</feature>
<dbReference type="Proteomes" id="UP001595798">
    <property type="component" value="Unassembled WGS sequence"/>
</dbReference>
<evidence type="ECO:0000256" key="1">
    <source>
        <dbReference type="SAM" id="MobiDB-lite"/>
    </source>
</evidence>
<keyword evidence="4" id="KW-1185">Reference proteome</keyword>
<keyword evidence="2" id="KW-1133">Transmembrane helix</keyword>
<organism evidence="3 4">
    <name type="scientific">Marinobacter lacisalsi</name>
    <dbReference type="NCBI Taxonomy" id="475979"/>
    <lineage>
        <taxon>Bacteria</taxon>
        <taxon>Pseudomonadati</taxon>
        <taxon>Pseudomonadota</taxon>
        <taxon>Gammaproteobacteria</taxon>
        <taxon>Pseudomonadales</taxon>
        <taxon>Marinobacteraceae</taxon>
        <taxon>Marinobacter</taxon>
    </lineage>
</organism>
<protein>
    <recommendedName>
        <fullName evidence="5">Lipoprotein</fullName>
    </recommendedName>
</protein>
<keyword evidence="2" id="KW-0472">Membrane</keyword>
<gene>
    <name evidence="3" type="ORF">ACFOZ5_03550</name>
</gene>
<proteinExistence type="predicted"/>
<reference evidence="4" key="1">
    <citation type="journal article" date="2019" name="Int. J. Syst. Evol. Microbiol.">
        <title>The Global Catalogue of Microorganisms (GCM) 10K type strain sequencing project: providing services to taxonomists for standard genome sequencing and annotation.</title>
        <authorList>
            <consortium name="The Broad Institute Genomics Platform"/>
            <consortium name="The Broad Institute Genome Sequencing Center for Infectious Disease"/>
            <person name="Wu L."/>
            <person name="Ma J."/>
        </authorList>
    </citation>
    <scope>NUCLEOTIDE SEQUENCE [LARGE SCALE GENOMIC DNA]</scope>
    <source>
        <strain evidence="4">CECT 7297</strain>
    </source>
</reference>
<name>A0ABV8QGA7_9GAMM</name>
<evidence type="ECO:0000313" key="4">
    <source>
        <dbReference type="Proteomes" id="UP001595798"/>
    </source>
</evidence>
<feature type="compositionally biased region" description="Basic and acidic residues" evidence="1">
    <location>
        <begin position="82"/>
        <end position="97"/>
    </location>
</feature>
<accession>A0ABV8QGA7</accession>
<comment type="caution">
    <text evidence="3">The sequence shown here is derived from an EMBL/GenBank/DDBJ whole genome shotgun (WGS) entry which is preliminary data.</text>
</comment>
<evidence type="ECO:0000256" key="2">
    <source>
        <dbReference type="SAM" id="Phobius"/>
    </source>
</evidence>
<dbReference type="EMBL" id="JBHSDI010000007">
    <property type="protein sequence ID" value="MFC4258104.1"/>
    <property type="molecule type" value="Genomic_DNA"/>
</dbReference>
<feature type="transmembrane region" description="Helical" evidence="2">
    <location>
        <begin position="41"/>
        <end position="60"/>
    </location>
</feature>
<evidence type="ECO:0008006" key="5">
    <source>
        <dbReference type="Google" id="ProtNLM"/>
    </source>
</evidence>
<evidence type="ECO:0000313" key="3">
    <source>
        <dbReference type="EMBL" id="MFC4258104.1"/>
    </source>
</evidence>